<dbReference type="PANTHER" id="PTHR24198">
    <property type="entry name" value="ANKYRIN REPEAT AND PROTEIN KINASE DOMAIN-CONTAINING PROTEIN"/>
    <property type="match status" value="1"/>
</dbReference>
<evidence type="ECO:0000256" key="1">
    <source>
        <dbReference type="ARBA" id="ARBA00022737"/>
    </source>
</evidence>
<dbReference type="AlphaFoldDB" id="A0A8S9A3B2"/>
<evidence type="ECO:0008006" key="6">
    <source>
        <dbReference type="Google" id="ProtNLM"/>
    </source>
</evidence>
<dbReference type="PROSITE" id="PS50088">
    <property type="entry name" value="ANK_REPEAT"/>
    <property type="match status" value="2"/>
</dbReference>
<evidence type="ECO:0000313" key="4">
    <source>
        <dbReference type="EMBL" id="KAA8635936.1"/>
    </source>
</evidence>
<feature type="repeat" description="ANK" evidence="3">
    <location>
        <begin position="199"/>
        <end position="231"/>
    </location>
</feature>
<organism evidence="4 5">
    <name type="scientific">Sordaria macrospora</name>
    <dbReference type="NCBI Taxonomy" id="5147"/>
    <lineage>
        <taxon>Eukaryota</taxon>
        <taxon>Fungi</taxon>
        <taxon>Dikarya</taxon>
        <taxon>Ascomycota</taxon>
        <taxon>Pezizomycotina</taxon>
        <taxon>Sordariomycetes</taxon>
        <taxon>Sordariomycetidae</taxon>
        <taxon>Sordariales</taxon>
        <taxon>Sordariaceae</taxon>
        <taxon>Sordaria</taxon>
    </lineage>
</organism>
<keyword evidence="1" id="KW-0677">Repeat</keyword>
<proteinExistence type="predicted"/>
<feature type="repeat" description="ANK" evidence="3">
    <location>
        <begin position="276"/>
        <end position="311"/>
    </location>
</feature>
<comment type="caution">
    <text evidence="4">The sequence shown here is derived from an EMBL/GenBank/DDBJ whole genome shotgun (WGS) entry which is preliminary data.</text>
</comment>
<dbReference type="SMART" id="SM00248">
    <property type="entry name" value="ANK"/>
    <property type="match status" value="6"/>
</dbReference>
<evidence type="ECO:0000256" key="3">
    <source>
        <dbReference type="PROSITE-ProRule" id="PRU00023"/>
    </source>
</evidence>
<dbReference type="EMBL" id="NMPR01000007">
    <property type="protein sequence ID" value="KAA8635936.1"/>
    <property type="molecule type" value="Genomic_DNA"/>
</dbReference>
<dbReference type="SUPFAM" id="SSF48403">
    <property type="entry name" value="Ankyrin repeat"/>
    <property type="match status" value="2"/>
</dbReference>
<reference evidence="4 5" key="1">
    <citation type="submission" date="2017-07" db="EMBL/GenBank/DDBJ databases">
        <title>Genome sequence of the Sordaria macrospora wild type strain R19027.</title>
        <authorList>
            <person name="Nowrousian M."/>
            <person name="Teichert I."/>
            <person name="Kueck U."/>
        </authorList>
    </citation>
    <scope>NUCLEOTIDE SEQUENCE [LARGE SCALE GENOMIC DNA]</scope>
    <source>
        <strain evidence="4 5">R19027</strain>
        <tissue evidence="4">Mycelium</tissue>
    </source>
</reference>
<dbReference type="Gene3D" id="1.25.40.20">
    <property type="entry name" value="Ankyrin repeat-containing domain"/>
    <property type="match status" value="2"/>
</dbReference>
<dbReference type="InterPro" id="IPR036770">
    <property type="entry name" value="Ankyrin_rpt-contain_sf"/>
</dbReference>
<dbReference type="PANTHER" id="PTHR24198:SF165">
    <property type="entry name" value="ANKYRIN REPEAT-CONTAINING PROTEIN-RELATED"/>
    <property type="match status" value="1"/>
</dbReference>
<dbReference type="Proteomes" id="UP000433876">
    <property type="component" value="Unassembled WGS sequence"/>
</dbReference>
<evidence type="ECO:0000313" key="5">
    <source>
        <dbReference type="Proteomes" id="UP000433876"/>
    </source>
</evidence>
<accession>A0A8S9A3B2</accession>
<dbReference type="InterPro" id="IPR002110">
    <property type="entry name" value="Ankyrin_rpt"/>
</dbReference>
<protein>
    <recommendedName>
        <fullName evidence="6">Ankyrin repeat protein</fullName>
    </recommendedName>
</protein>
<sequence length="620" mass="69981">MVTNTQPSMLKQSPRLELPVELVRMIVDLLSDDMSTLAALAQTCSFFGYECTHNIYEADAESENPIALSWGALTGNLSVMQKAVDYGTSVTQRSYFTCQPGQRKGVFLRELESHTLDMSPTDPATFMRLADMPNGPQTSSERYFWGTPLHFAVLANRPKAALWLIRRNLATLQRGSFGLCSVYGCGEICWHPMLLETYHQSLPMHTAVCYGRKDIAKILLRYGASPTDYQEHNQVKQQAGGFQITALHVAAISGRADLVQLFVEEAGIPVNVTDATGQSPLHYAAMCTLSYPLATIRKLLGLGARLDAQNETDFKFLVRCVFEGRCSVAIELLRLRVCKNLTANHLGILLHAALTPAVLEWVPSFTDVVHAQYDEDSVLLNRALWDASETRNSWFPRANRDSHRAFQEADLDAPIRQELVELLVRRYKVDLNAFLPNIPETPVTILARYNPRFCDMLRCLVELDADIPKVNADGDTAIQCAMKRYTHRLKPWEAVGRMRDWPNNIINDPDSVLRTLVAAWPANQFGTVKKDGVDIWQCVFEVVRQIWKKQDVEAYTDLSSMTLDLTPEREKLYNTVIAKITALRRLFKMEGKMAMVMGQEHEYPDFSGERKHQETACQPS</sequence>
<gene>
    <name evidence="4" type="ORF">SMACR_03165</name>
</gene>
<dbReference type="VEuPathDB" id="FungiDB:SMAC_03165"/>
<keyword evidence="2 3" id="KW-0040">ANK repeat</keyword>
<name>A0A8S9A3B2_SORMA</name>
<dbReference type="OMA" id="MHTAVCY"/>
<evidence type="ECO:0000256" key="2">
    <source>
        <dbReference type="ARBA" id="ARBA00023043"/>
    </source>
</evidence>
<dbReference type="Pfam" id="PF00023">
    <property type="entry name" value="Ank"/>
    <property type="match status" value="1"/>
</dbReference>
<dbReference type="Pfam" id="PF12796">
    <property type="entry name" value="Ank_2"/>
    <property type="match status" value="1"/>
</dbReference>